<reference evidence="5 6" key="1">
    <citation type="submission" date="2020-06" db="EMBL/GenBank/DDBJ databases">
        <authorList>
            <person name="Li R."/>
            <person name="Bekaert M."/>
        </authorList>
    </citation>
    <scope>NUCLEOTIDE SEQUENCE [LARGE SCALE GENOMIC DNA]</scope>
    <source>
        <strain evidence="6">wild</strain>
    </source>
</reference>
<name>A0A6J8AHE6_MYTCO</name>
<dbReference type="GO" id="GO:0005654">
    <property type="term" value="C:nucleoplasm"/>
    <property type="evidence" value="ECO:0007669"/>
    <property type="project" value="TreeGrafter"/>
</dbReference>
<keyword evidence="3" id="KW-0442">Lipid degradation</keyword>
<dbReference type="GO" id="GO:0005544">
    <property type="term" value="F:calcium-dependent phospholipid binding"/>
    <property type="evidence" value="ECO:0007669"/>
    <property type="project" value="TreeGrafter"/>
</dbReference>
<evidence type="ECO:0000256" key="1">
    <source>
        <dbReference type="ARBA" id="ARBA00022801"/>
    </source>
</evidence>
<evidence type="ECO:0000313" key="5">
    <source>
        <dbReference type="EMBL" id="CAC5367680.1"/>
    </source>
</evidence>
<proteinExistence type="predicted"/>
<evidence type="ECO:0000313" key="6">
    <source>
        <dbReference type="Proteomes" id="UP000507470"/>
    </source>
</evidence>
<feature type="domain" description="PLA2c" evidence="4">
    <location>
        <begin position="139"/>
        <end position="634"/>
    </location>
</feature>
<dbReference type="GO" id="GO:0005509">
    <property type="term" value="F:calcium ion binding"/>
    <property type="evidence" value="ECO:0007669"/>
    <property type="project" value="TreeGrafter"/>
</dbReference>
<evidence type="ECO:0000256" key="3">
    <source>
        <dbReference type="PROSITE-ProRule" id="PRU00555"/>
    </source>
</evidence>
<evidence type="ECO:0000256" key="2">
    <source>
        <dbReference type="ARBA" id="ARBA00023098"/>
    </source>
</evidence>
<dbReference type="GO" id="GO:0047498">
    <property type="term" value="F:calcium-dependent phospholipase A2 activity"/>
    <property type="evidence" value="ECO:0007669"/>
    <property type="project" value="TreeGrafter"/>
</dbReference>
<dbReference type="SMART" id="SM00022">
    <property type="entry name" value="PLAc"/>
    <property type="match status" value="1"/>
</dbReference>
<dbReference type="PANTHER" id="PTHR10728:SF39">
    <property type="entry name" value="CYTOSOLIC PHOSPHOLIPASE A2 GAMMA"/>
    <property type="match status" value="1"/>
</dbReference>
<dbReference type="InterPro" id="IPR002642">
    <property type="entry name" value="LysoPLipase_cat_dom"/>
</dbReference>
<dbReference type="GO" id="GO:0046475">
    <property type="term" value="P:glycerophospholipid catabolic process"/>
    <property type="evidence" value="ECO:0007669"/>
    <property type="project" value="TreeGrafter"/>
</dbReference>
<dbReference type="PROSITE" id="PS51210">
    <property type="entry name" value="PLA2C"/>
    <property type="match status" value="1"/>
</dbReference>
<protein>
    <submittedName>
        <fullName evidence="5">PLA2G4</fullName>
        <ecNumber evidence="5">3.1.1.4</ecNumber>
    </submittedName>
</protein>
<dbReference type="GO" id="GO:0005829">
    <property type="term" value="C:cytosol"/>
    <property type="evidence" value="ECO:0007669"/>
    <property type="project" value="TreeGrafter"/>
</dbReference>
<sequence length="634" mass="73448">MADIVEDGRSKYRYQLYKLIPDILLVKLDVKKSTNIPISSQSYLVRIALHKTLSNKKAEKETTKIMALRQPAWNETLRFLVKKEVWKEKETLLLEVSLVRREFIGTTELVKTECLSMASLMDTEFVKFEGDIQVDVGVSCEMDSDVKFRDINQLCTEEVDFVTKRKRLVFENMKKLGFKRLLHENNAPNIAIMGSGGGIRAVIGMCGAVTALQAESLLDSTMFTAGLSGSAWYLMSLYAYDDHLKPKLVNDSIKKKLQKFHLIEFLKTWYSWKHYTKSKAFDYGKFFTLTNTFGEMIGELLLERKCKMKWSEQRQKLDDGTVPLPLVAALHIRDNSRIKDYNEWIELSPYEVYIPKYGAAVDMKKFGDMFYGGFVTKEYGEPPIHYLQGVCGSAYAVINNFKPKESKWYMSWSAFKDKIYSFFNYFDDQFVAKVPNMLHGIPNFEPLFENLDEDDDAIDGEREEMMLADAGIAFNSPYPLVLHPSREIDVILSFDFSDRGKDSNYPFEELEKAEKWAKKNRVPFPELNLDEIKAEWTKGNYEEVYIFSSDNAPTIVHFVMINKTFPGFVKDDDKEKSQTDFEIHHNYGTMKFGYTDDEFDRFKSLVEYNVTNNKEKIVDSIQSAINRRSNVQLL</sequence>
<dbReference type="OrthoDB" id="419768at2759"/>
<dbReference type="EC" id="3.1.1.4" evidence="5"/>
<dbReference type="EMBL" id="CACVKT020001374">
    <property type="protein sequence ID" value="CAC5367680.1"/>
    <property type="molecule type" value="Genomic_DNA"/>
</dbReference>
<accession>A0A6J8AHE6</accession>
<gene>
    <name evidence="5" type="ORF">MCOR_7489</name>
</gene>
<dbReference type="Pfam" id="PF01735">
    <property type="entry name" value="PLA2_B"/>
    <property type="match status" value="1"/>
</dbReference>
<dbReference type="SUPFAM" id="SSF52151">
    <property type="entry name" value="FabD/lysophospholipase-like"/>
    <property type="match status" value="1"/>
</dbReference>
<dbReference type="AlphaFoldDB" id="A0A6J8AHE6"/>
<dbReference type="SUPFAM" id="SSF49562">
    <property type="entry name" value="C2 domain (Calcium/lipid-binding domain, CaLB)"/>
    <property type="match status" value="1"/>
</dbReference>
<dbReference type="PANTHER" id="PTHR10728">
    <property type="entry name" value="CYTOSOLIC PHOSPHOLIPASE A2"/>
    <property type="match status" value="1"/>
</dbReference>
<dbReference type="GO" id="GO:0005635">
    <property type="term" value="C:nuclear envelope"/>
    <property type="evidence" value="ECO:0007669"/>
    <property type="project" value="TreeGrafter"/>
</dbReference>
<dbReference type="Proteomes" id="UP000507470">
    <property type="component" value="Unassembled WGS sequence"/>
</dbReference>
<keyword evidence="1 3" id="KW-0378">Hydrolase</keyword>
<dbReference type="InterPro" id="IPR016035">
    <property type="entry name" value="Acyl_Trfase/lysoPLipase"/>
</dbReference>
<dbReference type="Gene3D" id="3.40.1090.10">
    <property type="entry name" value="Cytosolic phospholipase A2 catalytic domain"/>
    <property type="match status" value="1"/>
</dbReference>
<dbReference type="CDD" id="cd00147">
    <property type="entry name" value="cPLA2_like"/>
    <property type="match status" value="1"/>
</dbReference>
<dbReference type="InterPro" id="IPR035892">
    <property type="entry name" value="C2_domain_sf"/>
</dbReference>
<keyword evidence="2 3" id="KW-0443">Lipid metabolism</keyword>
<organism evidence="5 6">
    <name type="scientific">Mytilus coruscus</name>
    <name type="common">Sea mussel</name>
    <dbReference type="NCBI Taxonomy" id="42192"/>
    <lineage>
        <taxon>Eukaryota</taxon>
        <taxon>Metazoa</taxon>
        <taxon>Spiralia</taxon>
        <taxon>Lophotrochozoa</taxon>
        <taxon>Mollusca</taxon>
        <taxon>Bivalvia</taxon>
        <taxon>Autobranchia</taxon>
        <taxon>Pteriomorphia</taxon>
        <taxon>Mytilida</taxon>
        <taxon>Mytiloidea</taxon>
        <taxon>Mytilidae</taxon>
        <taxon>Mytilinae</taxon>
        <taxon>Mytilus</taxon>
    </lineage>
</organism>
<keyword evidence="6" id="KW-1185">Reference proteome</keyword>
<evidence type="ECO:0000259" key="4">
    <source>
        <dbReference type="PROSITE" id="PS51210"/>
    </source>
</evidence>